<accession>A0A4Y2Q2F9</accession>
<organism evidence="1 2">
    <name type="scientific">Araneus ventricosus</name>
    <name type="common">Orbweaver spider</name>
    <name type="synonym">Epeira ventricosa</name>
    <dbReference type="NCBI Taxonomy" id="182803"/>
    <lineage>
        <taxon>Eukaryota</taxon>
        <taxon>Metazoa</taxon>
        <taxon>Ecdysozoa</taxon>
        <taxon>Arthropoda</taxon>
        <taxon>Chelicerata</taxon>
        <taxon>Arachnida</taxon>
        <taxon>Araneae</taxon>
        <taxon>Araneomorphae</taxon>
        <taxon>Entelegynae</taxon>
        <taxon>Araneoidea</taxon>
        <taxon>Araneidae</taxon>
        <taxon>Araneus</taxon>
    </lineage>
</organism>
<reference evidence="1 2" key="1">
    <citation type="journal article" date="2019" name="Sci. Rep.">
        <title>Orb-weaving spider Araneus ventricosus genome elucidates the spidroin gene catalogue.</title>
        <authorList>
            <person name="Kono N."/>
            <person name="Nakamura H."/>
            <person name="Ohtoshi R."/>
            <person name="Moran D.A.P."/>
            <person name="Shinohara A."/>
            <person name="Yoshida Y."/>
            <person name="Fujiwara M."/>
            <person name="Mori M."/>
            <person name="Tomita M."/>
            <person name="Arakawa K."/>
        </authorList>
    </citation>
    <scope>NUCLEOTIDE SEQUENCE [LARGE SCALE GENOMIC DNA]</scope>
</reference>
<evidence type="ECO:0000313" key="1">
    <source>
        <dbReference type="EMBL" id="GBN57709.1"/>
    </source>
</evidence>
<dbReference type="AlphaFoldDB" id="A0A4Y2Q2F9"/>
<proteinExistence type="predicted"/>
<comment type="caution">
    <text evidence="1">The sequence shown here is derived from an EMBL/GenBank/DDBJ whole genome shotgun (WGS) entry which is preliminary data.</text>
</comment>
<dbReference type="EMBL" id="BGPR01012795">
    <property type="protein sequence ID" value="GBN57709.1"/>
    <property type="molecule type" value="Genomic_DNA"/>
</dbReference>
<gene>
    <name evidence="1" type="ORF">AVEN_17746_1</name>
</gene>
<protein>
    <submittedName>
        <fullName evidence="1">Uncharacterized protein</fullName>
    </submittedName>
</protein>
<keyword evidence="2" id="KW-1185">Reference proteome</keyword>
<dbReference type="Proteomes" id="UP000499080">
    <property type="component" value="Unassembled WGS sequence"/>
</dbReference>
<name>A0A4Y2Q2F9_ARAVE</name>
<sequence length="137" mass="15444">MLLTRRSSDQQMHLLIESASQLQSFLKCLKSSSMYKIHSVVNIMQVVVSHFSIGSKVIDNKVCSSFIIRFYRALHIHHADVLSSLISDQLCMVKVFLASSIAPCSSEHQCSYTQYKEIARKNARAGFTKHLLGLVVQ</sequence>
<evidence type="ECO:0000313" key="2">
    <source>
        <dbReference type="Proteomes" id="UP000499080"/>
    </source>
</evidence>